<evidence type="ECO:0000313" key="3">
    <source>
        <dbReference type="Proteomes" id="UP000762676"/>
    </source>
</evidence>
<reference evidence="2 3" key="1">
    <citation type="journal article" date="2021" name="Elife">
        <title>Chloroplast acquisition without the gene transfer in kleptoplastic sea slugs, Plakobranchus ocellatus.</title>
        <authorList>
            <person name="Maeda T."/>
            <person name="Takahashi S."/>
            <person name="Yoshida T."/>
            <person name="Shimamura S."/>
            <person name="Takaki Y."/>
            <person name="Nagai Y."/>
            <person name="Toyoda A."/>
            <person name="Suzuki Y."/>
            <person name="Arimoto A."/>
            <person name="Ishii H."/>
            <person name="Satoh N."/>
            <person name="Nishiyama T."/>
            <person name="Hasebe M."/>
            <person name="Maruyama T."/>
            <person name="Minagawa J."/>
            <person name="Obokata J."/>
            <person name="Shigenobu S."/>
        </authorList>
    </citation>
    <scope>NUCLEOTIDE SEQUENCE [LARGE SCALE GENOMIC DNA]</scope>
</reference>
<gene>
    <name evidence="2" type="ORF">ElyMa_005186400</name>
</gene>
<name>A0AAV4JY91_9GAST</name>
<keyword evidence="3" id="KW-1185">Reference proteome</keyword>
<proteinExistence type="predicted"/>
<evidence type="ECO:0008006" key="4">
    <source>
        <dbReference type="Google" id="ProtNLM"/>
    </source>
</evidence>
<dbReference type="EMBL" id="BMAT01010370">
    <property type="protein sequence ID" value="GFS25536.1"/>
    <property type="molecule type" value="Genomic_DNA"/>
</dbReference>
<dbReference type="AlphaFoldDB" id="A0AAV4JY91"/>
<feature type="region of interest" description="Disordered" evidence="1">
    <location>
        <begin position="129"/>
        <end position="149"/>
    </location>
</feature>
<sequence>MEHRKSTEGGDNEMRSELQELQMQANIMTDEHYHPNHPSFYPPPPQLPPFLITLHYHPFHYHHNYNPSLPSTITTNYLHYHSQTPQLAPFITTHHHHNYQSSLPPTTTNLHYHPQLPIFITTHNRHNYQSSLPPTTTTTTNLHYHPQPP</sequence>
<evidence type="ECO:0000256" key="1">
    <source>
        <dbReference type="SAM" id="MobiDB-lite"/>
    </source>
</evidence>
<organism evidence="2 3">
    <name type="scientific">Elysia marginata</name>
    <dbReference type="NCBI Taxonomy" id="1093978"/>
    <lineage>
        <taxon>Eukaryota</taxon>
        <taxon>Metazoa</taxon>
        <taxon>Spiralia</taxon>
        <taxon>Lophotrochozoa</taxon>
        <taxon>Mollusca</taxon>
        <taxon>Gastropoda</taxon>
        <taxon>Heterobranchia</taxon>
        <taxon>Euthyneura</taxon>
        <taxon>Panpulmonata</taxon>
        <taxon>Sacoglossa</taxon>
        <taxon>Placobranchoidea</taxon>
        <taxon>Plakobranchidae</taxon>
        <taxon>Elysia</taxon>
    </lineage>
</organism>
<comment type="caution">
    <text evidence="2">The sequence shown here is derived from an EMBL/GenBank/DDBJ whole genome shotgun (WGS) entry which is preliminary data.</text>
</comment>
<evidence type="ECO:0000313" key="2">
    <source>
        <dbReference type="EMBL" id="GFS25536.1"/>
    </source>
</evidence>
<protein>
    <recommendedName>
        <fullName evidence="4">CTNNB1 binding N-teminal domain-containing protein</fullName>
    </recommendedName>
</protein>
<accession>A0AAV4JY91</accession>
<dbReference type="Proteomes" id="UP000762676">
    <property type="component" value="Unassembled WGS sequence"/>
</dbReference>